<organism evidence="5 6">
    <name type="scientific">Nocardia rhamnosiphila</name>
    <dbReference type="NCBI Taxonomy" id="426716"/>
    <lineage>
        <taxon>Bacteria</taxon>
        <taxon>Bacillati</taxon>
        <taxon>Actinomycetota</taxon>
        <taxon>Actinomycetes</taxon>
        <taxon>Mycobacteriales</taxon>
        <taxon>Nocardiaceae</taxon>
        <taxon>Nocardia</taxon>
    </lineage>
</organism>
<dbReference type="InterPro" id="IPR000914">
    <property type="entry name" value="SBP_5_dom"/>
</dbReference>
<proteinExistence type="inferred from homology"/>
<dbReference type="InterPro" id="IPR039424">
    <property type="entry name" value="SBP_5"/>
</dbReference>
<dbReference type="PANTHER" id="PTHR30290">
    <property type="entry name" value="PERIPLASMIC BINDING COMPONENT OF ABC TRANSPORTER"/>
    <property type="match status" value="1"/>
</dbReference>
<dbReference type="PROSITE" id="PS51257">
    <property type="entry name" value="PROKAR_LIPOPROTEIN"/>
    <property type="match status" value="1"/>
</dbReference>
<reference evidence="5 6" key="1">
    <citation type="submission" date="2024-06" db="EMBL/GenBank/DDBJ databases">
        <title>The Natural Products Discovery Center: Release of the First 8490 Sequenced Strains for Exploring Actinobacteria Biosynthetic Diversity.</title>
        <authorList>
            <person name="Kalkreuter E."/>
            <person name="Kautsar S.A."/>
            <person name="Yang D."/>
            <person name="Bader C.D."/>
            <person name="Teijaro C.N."/>
            <person name="Fluegel L."/>
            <person name="Davis C.M."/>
            <person name="Simpson J.R."/>
            <person name="Lauterbach L."/>
            <person name="Steele A.D."/>
            <person name="Gui C."/>
            <person name="Meng S."/>
            <person name="Li G."/>
            <person name="Viehrig K."/>
            <person name="Ye F."/>
            <person name="Su P."/>
            <person name="Kiefer A.F."/>
            <person name="Nichols A."/>
            <person name="Cepeda A.J."/>
            <person name="Yan W."/>
            <person name="Fan B."/>
            <person name="Jiang Y."/>
            <person name="Adhikari A."/>
            <person name="Zheng C.-J."/>
            <person name="Schuster L."/>
            <person name="Cowan T.M."/>
            <person name="Smanski M.J."/>
            <person name="Chevrette M.G."/>
            <person name="De Carvalho L.P.S."/>
            <person name="Shen B."/>
        </authorList>
    </citation>
    <scope>NUCLEOTIDE SEQUENCE [LARGE SCALE GENOMIC DNA]</scope>
    <source>
        <strain evidence="5 6">NPDC019708</strain>
    </source>
</reference>
<keyword evidence="6" id="KW-1185">Reference proteome</keyword>
<evidence type="ECO:0000313" key="5">
    <source>
        <dbReference type="EMBL" id="MEU1957142.1"/>
    </source>
</evidence>
<accession>A0ABV2X1W5</accession>
<keyword evidence="3" id="KW-0732">Signal</keyword>
<comment type="caution">
    <text evidence="5">The sequence shown here is derived from an EMBL/GenBank/DDBJ whole genome shotgun (WGS) entry which is preliminary data.</text>
</comment>
<evidence type="ECO:0000259" key="4">
    <source>
        <dbReference type="Pfam" id="PF00496"/>
    </source>
</evidence>
<dbReference type="Gene3D" id="3.10.105.10">
    <property type="entry name" value="Dipeptide-binding Protein, Domain 3"/>
    <property type="match status" value="1"/>
</dbReference>
<dbReference type="Proteomes" id="UP001550628">
    <property type="component" value="Unassembled WGS sequence"/>
</dbReference>
<dbReference type="RefSeq" id="WP_356959221.1">
    <property type="nucleotide sequence ID" value="NZ_JBEYBD010000025.1"/>
</dbReference>
<protein>
    <submittedName>
        <fullName evidence="5">ABC transporter substrate-binding protein</fullName>
    </submittedName>
</protein>
<sequence>MRIRDRVTSSVGVVAAGILLLTSCTGLATVERQPAGEPRHGGTVTLAWNTETQSVDPVTCAIGIGLGPCQAIYGALLYYDPETREVVPGMAESFTSQDGKHWTLKLRRGVTFTDGTPFDAAAVAFNWQRTLDPSMLSPSRAAAKTMSWKVVDALTLAVTSTEVNHQLPYQLTESLAFVGSPTAIEREGADFANAPVGAGPFVFASWARGTELVLERNPGYWDSPRPYLDRFVYKTIPADDQRYNALQADEVDVMVVVSDRYAERARTAGMEVVQSTLLGGNGVRLSSRGLLADPDLRTAIGKLIDNQQILAAAFPGDEGADYFMPEGHPLFDEAAKWPEKDVDGAQQLVDRYRARHGGEKVVLSYITTAGSPILTRVAEVLQAQLQQADGLELVIEPRDGAGYASALVSGDYDLILSSLGTAHPENLYRIFHTRGSGNPAKYSNPTVDRALELTHTSGDPAVVDEAYRTAIRELVATTAYRYWRPSKTSLLLRPEVYGVEPAYQYWMRPESAWIQE</sequence>
<name>A0ABV2X1W5_9NOCA</name>
<comment type="similarity">
    <text evidence="1">Belongs to the bacterial solute-binding protein 5 family.</text>
</comment>
<keyword evidence="2" id="KW-0813">Transport</keyword>
<evidence type="ECO:0000256" key="3">
    <source>
        <dbReference type="ARBA" id="ARBA00022729"/>
    </source>
</evidence>
<evidence type="ECO:0000313" key="6">
    <source>
        <dbReference type="Proteomes" id="UP001550628"/>
    </source>
</evidence>
<dbReference type="PANTHER" id="PTHR30290:SF9">
    <property type="entry name" value="OLIGOPEPTIDE-BINDING PROTEIN APPA"/>
    <property type="match status" value="1"/>
</dbReference>
<dbReference type="InterPro" id="IPR030678">
    <property type="entry name" value="Peptide/Ni-bd"/>
</dbReference>
<evidence type="ECO:0000256" key="2">
    <source>
        <dbReference type="ARBA" id="ARBA00022448"/>
    </source>
</evidence>
<dbReference type="PIRSF" id="PIRSF002741">
    <property type="entry name" value="MppA"/>
    <property type="match status" value="1"/>
</dbReference>
<gene>
    <name evidence="5" type="ORF">ABZ510_35475</name>
</gene>
<dbReference type="SUPFAM" id="SSF53850">
    <property type="entry name" value="Periplasmic binding protein-like II"/>
    <property type="match status" value="1"/>
</dbReference>
<evidence type="ECO:0000256" key="1">
    <source>
        <dbReference type="ARBA" id="ARBA00005695"/>
    </source>
</evidence>
<dbReference type="Gene3D" id="3.40.190.10">
    <property type="entry name" value="Periplasmic binding protein-like II"/>
    <property type="match status" value="1"/>
</dbReference>
<dbReference type="EMBL" id="JBEYBF010000055">
    <property type="protein sequence ID" value="MEU1957142.1"/>
    <property type="molecule type" value="Genomic_DNA"/>
</dbReference>
<dbReference type="CDD" id="cd00995">
    <property type="entry name" value="PBP2_NikA_DppA_OppA_like"/>
    <property type="match status" value="1"/>
</dbReference>
<dbReference type="Pfam" id="PF00496">
    <property type="entry name" value="SBP_bac_5"/>
    <property type="match status" value="1"/>
</dbReference>
<feature type="domain" description="Solute-binding protein family 5" evidence="4">
    <location>
        <begin position="85"/>
        <end position="429"/>
    </location>
</feature>